<evidence type="ECO:0000256" key="1">
    <source>
        <dbReference type="ARBA" id="ARBA00004651"/>
    </source>
</evidence>
<feature type="transmembrane region" description="Helical" evidence="8">
    <location>
        <begin position="182"/>
        <end position="200"/>
    </location>
</feature>
<dbReference type="InterPro" id="IPR011606">
    <property type="entry name" value="Brnchd-chn_aa_trnsp_permease"/>
</dbReference>
<evidence type="ECO:0000256" key="7">
    <source>
        <dbReference type="ARBA" id="ARBA00023136"/>
    </source>
</evidence>
<keyword evidence="6 8" id="KW-1133">Transmembrane helix</keyword>
<feature type="transmembrane region" description="Helical" evidence="8">
    <location>
        <begin position="12"/>
        <end position="31"/>
    </location>
</feature>
<evidence type="ECO:0000313" key="10">
    <source>
        <dbReference type="Proteomes" id="UP000188993"/>
    </source>
</evidence>
<feature type="transmembrane region" description="Helical" evidence="8">
    <location>
        <begin position="206"/>
        <end position="224"/>
    </location>
</feature>
<feature type="transmembrane region" description="Helical" evidence="8">
    <location>
        <begin position="63"/>
        <end position="83"/>
    </location>
</feature>
<evidence type="ECO:0000256" key="2">
    <source>
        <dbReference type="ARBA" id="ARBA00010735"/>
    </source>
</evidence>
<dbReference type="RefSeq" id="WP_062468754.1">
    <property type="nucleotide sequence ID" value="NZ_BBYN01000009.1"/>
</dbReference>
<evidence type="ECO:0000313" key="9">
    <source>
        <dbReference type="EMBL" id="AQS53636.1"/>
    </source>
</evidence>
<protein>
    <submittedName>
        <fullName evidence="9">Inner membrane protein YgaZ</fullName>
    </submittedName>
</protein>
<gene>
    <name evidence="9" type="primary">ygaZ</name>
    <name evidence="9" type="ORF">BW727_101269</name>
</gene>
<dbReference type="OrthoDB" id="3177005at2"/>
<organism evidence="9 10">
    <name type="scientific">Jeotgalibaca dankookensis</name>
    <dbReference type="NCBI Taxonomy" id="708126"/>
    <lineage>
        <taxon>Bacteria</taxon>
        <taxon>Bacillati</taxon>
        <taxon>Bacillota</taxon>
        <taxon>Bacilli</taxon>
        <taxon>Lactobacillales</taxon>
        <taxon>Carnobacteriaceae</taxon>
        <taxon>Jeotgalibaca</taxon>
    </lineage>
</organism>
<dbReference type="PANTHER" id="PTHR34979:SF1">
    <property type="entry name" value="INNER MEMBRANE PROTEIN YGAZ"/>
    <property type="match status" value="1"/>
</dbReference>
<evidence type="ECO:0000256" key="8">
    <source>
        <dbReference type="SAM" id="Phobius"/>
    </source>
</evidence>
<keyword evidence="10" id="KW-1185">Reference proteome</keyword>
<dbReference type="Pfam" id="PF03591">
    <property type="entry name" value="AzlC"/>
    <property type="match status" value="1"/>
</dbReference>
<keyword evidence="3" id="KW-0813">Transport</keyword>
<dbReference type="GO" id="GO:0005886">
    <property type="term" value="C:plasma membrane"/>
    <property type="evidence" value="ECO:0007669"/>
    <property type="project" value="UniProtKB-SubCell"/>
</dbReference>
<evidence type="ECO:0000256" key="6">
    <source>
        <dbReference type="ARBA" id="ARBA00022989"/>
    </source>
</evidence>
<dbReference type="Proteomes" id="UP000188993">
    <property type="component" value="Chromosome"/>
</dbReference>
<dbReference type="STRING" id="708126.BW727_101269"/>
<name>A0A1S6IQ09_9LACT</name>
<keyword evidence="4" id="KW-1003">Cell membrane</keyword>
<keyword evidence="5 8" id="KW-0812">Transmembrane</keyword>
<dbReference type="KEGG" id="jda:BW727_101269"/>
<evidence type="ECO:0000256" key="5">
    <source>
        <dbReference type="ARBA" id="ARBA00022692"/>
    </source>
</evidence>
<evidence type="ECO:0000256" key="3">
    <source>
        <dbReference type="ARBA" id="ARBA00022448"/>
    </source>
</evidence>
<dbReference type="GO" id="GO:1903785">
    <property type="term" value="P:L-valine transmembrane transport"/>
    <property type="evidence" value="ECO:0007669"/>
    <property type="project" value="TreeGrafter"/>
</dbReference>
<dbReference type="EMBL" id="CP019728">
    <property type="protein sequence ID" value="AQS53636.1"/>
    <property type="molecule type" value="Genomic_DNA"/>
</dbReference>
<reference evidence="9 10" key="1">
    <citation type="journal article" date="2014" name="Int. J. Syst. Evol. Microbiol.">
        <title>Jeotgalibaca dankookensis gen. nov., sp. nov., a member of the family Carnobacteriaceae, isolated from seujeot (Korean traditional food).</title>
        <authorList>
            <person name="Lee D.G."/>
            <person name="Trujillo M.E."/>
            <person name="Kang H."/>
            <person name="Ahn T.Y."/>
        </authorList>
    </citation>
    <scope>NUCLEOTIDE SEQUENCE [LARGE SCALE GENOMIC DNA]</scope>
    <source>
        <strain evidence="9 10">EX-07</strain>
    </source>
</reference>
<keyword evidence="7 8" id="KW-0472">Membrane</keyword>
<dbReference type="AlphaFoldDB" id="A0A1S6IQ09"/>
<feature type="transmembrane region" description="Helical" evidence="8">
    <location>
        <begin position="130"/>
        <end position="149"/>
    </location>
</feature>
<feature type="transmembrane region" description="Helical" evidence="8">
    <location>
        <begin position="155"/>
        <end position="175"/>
    </location>
</feature>
<dbReference type="PANTHER" id="PTHR34979">
    <property type="entry name" value="INNER MEMBRANE PROTEIN YGAZ"/>
    <property type="match status" value="1"/>
</dbReference>
<evidence type="ECO:0000256" key="4">
    <source>
        <dbReference type="ARBA" id="ARBA00022475"/>
    </source>
</evidence>
<dbReference type="PROSITE" id="PS51257">
    <property type="entry name" value="PROKAR_LIPOPROTEIN"/>
    <property type="match status" value="1"/>
</dbReference>
<proteinExistence type="inferred from homology"/>
<sequence length="235" mass="25847">MQKDDWLAGAKIIFPISISYIPLGLACGILLQQSGFHPFSVFMASLLIYGGASQFLIASMLLSGAAIIEIITMVFFINLRHLLMASTFAKRLKRQSTRFNLLFAQIITDESFAVNTMKFKVDKDWTPEKALAAGIIAHMTWVGSTFIGSLLGNTIALSTVVMNYVLTAMFIFLLVSQMDNQIVVWTGIFGMAVAILLKLILPSGIVILFASVLASLFGLSLELFKDWKGARLHES</sequence>
<comment type="similarity">
    <text evidence="2">Belongs to the AzlC family.</text>
</comment>
<comment type="subcellular location">
    <subcellularLocation>
        <location evidence="1">Cell membrane</location>
        <topology evidence="1">Multi-pass membrane protein</topology>
    </subcellularLocation>
</comment>
<accession>A0A1S6IQ09</accession>